<dbReference type="Proteomes" id="UP001209755">
    <property type="component" value="Unassembled WGS sequence"/>
</dbReference>
<dbReference type="Pfam" id="PF00753">
    <property type="entry name" value="Lactamase_B"/>
    <property type="match status" value="1"/>
</dbReference>
<reference evidence="4" key="1">
    <citation type="submission" date="2023-07" db="EMBL/GenBank/DDBJ databases">
        <title>Genome sequencing of Purple Non-Sulfur Bacteria from various extreme environments.</title>
        <authorList>
            <person name="Mayer M."/>
        </authorList>
    </citation>
    <scope>NUCLEOTIDE SEQUENCE [LARGE SCALE GENOMIC DNA]</scope>
    <source>
        <strain evidence="4">DSM 17935</strain>
    </source>
</reference>
<feature type="chain" id="PRO_5046114242" evidence="1">
    <location>
        <begin position="25"/>
        <end position="341"/>
    </location>
</feature>
<protein>
    <submittedName>
        <fullName evidence="3">Glyoxylase-like metal-dependent hydrolase (Beta-lactamase superfamily II)</fullName>
    </submittedName>
</protein>
<dbReference type="PANTHER" id="PTHR42951:SF22">
    <property type="entry name" value="METALLO BETA-LACTAMASE SUPERFAMILY LIPOPROTEIN"/>
    <property type="match status" value="1"/>
</dbReference>
<dbReference type="InterPro" id="IPR001279">
    <property type="entry name" value="Metallo-B-lactamas"/>
</dbReference>
<accession>A0ABT3HCY8</accession>
<feature type="signal peptide" evidence="1">
    <location>
        <begin position="1"/>
        <end position="24"/>
    </location>
</feature>
<feature type="domain" description="Metallo-beta-lactamase" evidence="2">
    <location>
        <begin position="78"/>
        <end position="249"/>
    </location>
</feature>
<organism evidence="3 4">
    <name type="scientific">Rhodobium gokarnense</name>
    <dbReference type="NCBI Taxonomy" id="364296"/>
    <lineage>
        <taxon>Bacteria</taxon>
        <taxon>Pseudomonadati</taxon>
        <taxon>Pseudomonadota</taxon>
        <taxon>Alphaproteobacteria</taxon>
        <taxon>Hyphomicrobiales</taxon>
        <taxon>Rhodobiaceae</taxon>
        <taxon>Rhodobium</taxon>
    </lineage>
</organism>
<gene>
    <name evidence="3" type="ORF">M2319_002613</name>
</gene>
<evidence type="ECO:0000256" key="1">
    <source>
        <dbReference type="SAM" id="SignalP"/>
    </source>
</evidence>
<comment type="caution">
    <text evidence="3">The sequence shown here is derived from an EMBL/GenBank/DDBJ whole genome shotgun (WGS) entry which is preliminary data.</text>
</comment>
<keyword evidence="1" id="KW-0732">Signal</keyword>
<dbReference type="EMBL" id="JAOQNS010000006">
    <property type="protein sequence ID" value="MCW2308274.1"/>
    <property type="molecule type" value="Genomic_DNA"/>
</dbReference>
<keyword evidence="4" id="KW-1185">Reference proteome</keyword>
<dbReference type="PANTHER" id="PTHR42951">
    <property type="entry name" value="METALLO-BETA-LACTAMASE DOMAIN-CONTAINING"/>
    <property type="match status" value="1"/>
</dbReference>
<dbReference type="InterPro" id="IPR036866">
    <property type="entry name" value="RibonucZ/Hydroxyglut_hydro"/>
</dbReference>
<evidence type="ECO:0000313" key="4">
    <source>
        <dbReference type="Proteomes" id="UP001209755"/>
    </source>
</evidence>
<dbReference type="RefSeq" id="WP_264601887.1">
    <property type="nucleotide sequence ID" value="NZ_JAOQNS010000006.1"/>
</dbReference>
<dbReference type="Gene3D" id="3.60.15.10">
    <property type="entry name" value="Ribonuclease Z/Hydroxyacylglutathione hydrolase-like"/>
    <property type="match status" value="1"/>
</dbReference>
<dbReference type="SUPFAM" id="SSF56281">
    <property type="entry name" value="Metallo-hydrolase/oxidoreductase"/>
    <property type="match status" value="1"/>
</dbReference>
<name>A0ABT3HCY8_9HYPH</name>
<evidence type="ECO:0000259" key="2">
    <source>
        <dbReference type="SMART" id="SM00849"/>
    </source>
</evidence>
<sequence>MTHKLRFAAATALALVLSTQSLLAEVPSTVGATYRAESSTEALAPGEKIENLFTKNMKQPYVLQKLTDRVYFYEGGFYGTIFYVGDRGVLLFDPLEGQGPGLLKAIAGVTDLPVTAIVYSHNHADHINDTPVILKAFPGAEIIATAATADQMRHLGSKHPAPTHVLGADEKSFDFEGLTVDVVRALNDAHAHDHAIFVLEGEKVAHIPDVINPDQPPFWAFAGSASYLGYRELVEQIGSLDWDYLSGGHGNVGSRADVTFYLQFLDDLEAAVGQAMGEVPWGFGVDASKLTAHTPMLPAWYDEIARRATESLRSKYGDYYGFEAATPANAEMVAEYLFSYR</sequence>
<dbReference type="InterPro" id="IPR050855">
    <property type="entry name" value="NDM-1-like"/>
</dbReference>
<evidence type="ECO:0000313" key="3">
    <source>
        <dbReference type="EMBL" id="MCW2308274.1"/>
    </source>
</evidence>
<proteinExistence type="predicted"/>
<dbReference type="SMART" id="SM00849">
    <property type="entry name" value="Lactamase_B"/>
    <property type="match status" value="1"/>
</dbReference>